<protein>
    <recommendedName>
        <fullName evidence="3">G protein gamma domain-containing protein</fullName>
    </recommendedName>
</protein>
<feature type="coiled-coil region" evidence="1">
    <location>
        <begin position="313"/>
        <end position="379"/>
    </location>
</feature>
<feature type="coiled-coil region" evidence="1">
    <location>
        <begin position="630"/>
        <end position="671"/>
    </location>
</feature>
<dbReference type="PANTHER" id="PTHR43939">
    <property type="entry name" value="COILED-COIL DOMAIN-CONTAINING PROTEIN 158"/>
    <property type="match status" value="1"/>
</dbReference>
<accession>A0AAD8MM06</accession>
<feature type="domain" description="G protein gamma" evidence="3">
    <location>
        <begin position="1300"/>
        <end position="1366"/>
    </location>
</feature>
<feature type="region of interest" description="Disordered" evidence="2">
    <location>
        <begin position="1"/>
        <end position="44"/>
    </location>
</feature>
<evidence type="ECO:0000313" key="4">
    <source>
        <dbReference type="EMBL" id="KAK1377374.1"/>
    </source>
</evidence>
<evidence type="ECO:0000259" key="3">
    <source>
        <dbReference type="PROSITE" id="PS50058"/>
    </source>
</evidence>
<dbReference type="Gene3D" id="1.10.287.1490">
    <property type="match status" value="1"/>
</dbReference>
<comment type="caution">
    <text evidence="4">The sequence shown here is derived from an EMBL/GenBank/DDBJ whole genome shotgun (WGS) entry which is preliminary data.</text>
</comment>
<organism evidence="4 5">
    <name type="scientific">Heracleum sosnowskyi</name>
    <dbReference type="NCBI Taxonomy" id="360622"/>
    <lineage>
        <taxon>Eukaryota</taxon>
        <taxon>Viridiplantae</taxon>
        <taxon>Streptophyta</taxon>
        <taxon>Embryophyta</taxon>
        <taxon>Tracheophyta</taxon>
        <taxon>Spermatophyta</taxon>
        <taxon>Magnoliopsida</taxon>
        <taxon>eudicotyledons</taxon>
        <taxon>Gunneridae</taxon>
        <taxon>Pentapetalae</taxon>
        <taxon>asterids</taxon>
        <taxon>campanulids</taxon>
        <taxon>Apiales</taxon>
        <taxon>Apiaceae</taxon>
        <taxon>Apioideae</taxon>
        <taxon>apioid superclade</taxon>
        <taxon>Tordylieae</taxon>
        <taxon>Tordyliinae</taxon>
        <taxon>Heracleum</taxon>
    </lineage>
</organism>
<feature type="coiled-coil region" evidence="1">
    <location>
        <begin position="1192"/>
        <end position="1397"/>
    </location>
</feature>
<dbReference type="InterPro" id="IPR015898">
    <property type="entry name" value="G-protein_gamma-like_dom"/>
</dbReference>
<reference evidence="4" key="2">
    <citation type="submission" date="2023-05" db="EMBL/GenBank/DDBJ databases">
        <authorList>
            <person name="Schelkunov M.I."/>
        </authorList>
    </citation>
    <scope>NUCLEOTIDE SEQUENCE</scope>
    <source>
        <strain evidence="4">Hsosn_3</strain>
        <tissue evidence="4">Leaf</tissue>
    </source>
</reference>
<keyword evidence="5" id="KW-1185">Reference proteome</keyword>
<gene>
    <name evidence="4" type="ORF">POM88_033567</name>
</gene>
<feature type="compositionally biased region" description="Polar residues" evidence="2">
    <location>
        <begin position="89"/>
        <end position="98"/>
    </location>
</feature>
<evidence type="ECO:0000256" key="2">
    <source>
        <dbReference type="SAM" id="MobiDB-lite"/>
    </source>
</evidence>
<dbReference type="GO" id="GO:0007186">
    <property type="term" value="P:G protein-coupled receptor signaling pathway"/>
    <property type="evidence" value="ECO:0007669"/>
    <property type="project" value="InterPro"/>
</dbReference>
<name>A0AAD8MM06_9APIA</name>
<evidence type="ECO:0000313" key="5">
    <source>
        <dbReference type="Proteomes" id="UP001237642"/>
    </source>
</evidence>
<sequence length="2075" mass="236519">MSGNYDSDELVDASPEEISAGETDDENSPAKQVEHIDQDNGVDTVVDEQNEGKVVEDGGKDDMFVDCPDELVSYDGTHGRVNVAENSEETIGTNLNKSDNGKHGGEQEPLRAMLGKSVAEKENFALEYEAERKTFVQGLANLHYQLHALSSQGSLVNENDVGFINHYDKSVITDGQLQDMINDCSKFVKHVLDERSQTQGTISELYSILNKKDQEIHELGAKICESSVQHDTEAIADRVLNCLMSASNQEDQLDESFTHKMFHIEKSTIHLIEKYNSFLSESNLLGQCITNVRPDHIVQDDMGSIFLTAREELLELRRKEVELTQKLTELEEKNWKMREELKRGSVIIDTANAEIEKIKAELEHEKARCNNTKEKLNLAVTKGKSVVQQRDSLKQSLADKTNELEKCFIEVQEKSSALEAAELCKQELVKCETVAATLQEELSERTAIIENCERVLFESPLPEELKPMDILVKIQWLANQNNKLMAKLQDVTIKTTEAANKEIERLATLSLTESHEKHYLQEEIENLRYRYDGMVEKEYHKSLEKDRTVRLLHEASGISMDSAEGLPSDLGFMIDRFLGKTKEKTSVTIGSSHVEREIFERMQSLLYTRDQEAMLFKKVLEEDILSRSEVNQLANKVEVISQELRNLKEENESLQKTLSRSEEKAALLREKLSMAVKKGKGLVQEKENVKQLLDRTREVAHNEIDRLTALISIELQEKLYLQDELEDLMYKYEGVLEREHHISLEKNRLVSMLQEASGITMTDSEEQQSGMNNIIDLCFVKLRERIRVSTKFSQADRELFDRILSFLYTRDQEAMLFEKLLEDDMLDRSQVNNLANKLLVLSQELHDLKDKKDTLQDKLSHSEESTFNLREDLSLVIKEKTKKNQEWEDMKQLLDATREAAHNEIGRLTLSIFTETQEKHYLEEVYESLRYKYEGIADKEHRISLEKDRLVKMLQEASGIALNEEEMQADLDSIIDQCLQNLKPQDKFSVDSSQVESDRTRRIQSLLYIRDFEAMLFQTLLEEEVLNKSEVNQLEYKISAISEEVRNLKDEKDSLMNDLSRSEEKATLLRDKLSLAVKKGKGMVQERENMKQLLDEKNASVQNLTLELEQLEVTLNDYKNANHKLSTDADCVPRLEMDLNAIKEQRDQLEQFLAERNTMLQRLIESIESITFPEGPAVEEPAEKVQRLAGYISECQAAKAQAQQELEMVKEESITKSDDLALAENKISILIDEKEDVEVSRAAALMELQKVKEEASRLSSELAEAHKTIQSLEDSISQIQKNMSFLADEKCMAQVGRTDLEREMEKLKEEAGLQARKLADASSSIKSYEEAISKAENTISALSGDREDAVRENLDLKSRLNSCMEELGDKQNAEQEIADLKSRLNACMQELAETRDTKGIGSTELFGHLNNLQLLLKDELMLCLLKHSFQKKIDSLKDIDDILKDMRGHFIEMDVNTWQESPSSEEDSFALNRFADGHHNFEHIKMFDGELDTADDDSFTLNVGKIVDNFQFKNKFIAELFEDSSSFMDNMIASLSKKLTATRDGSLLRLEHMKSLKQHMNNMEISKQAQENAIKMLENNISILLSACSGATLELKFKDENHLLESGPVPVDDSKTSLFLDVRTISTDADADAEQQTTLVSSKYMKTANELLSGAKIVQKLIKQLQYMGTTVENLQKNLKESNDAFNKAIEERDFYQSRVSNLEADLEASEILCSNMNDKLKEHQAQEGKWQESEEELISLYSISKKEKDTEDTLLSAPQLKSLFNKIDKIKIPAEFEVKELEPHNSNFVQKLFYIIDWVGGLQHEIGSTSCNNELHEKIIKDQAIETEHLKEEVSKHIIDKQDHEKMKHELFEVAEVLENIVQKLGGKEMDGTQRTADVMGQLPLLEKLVSDVIWESENSRSKAQELDTKLFQTQEVVNKLSSKVKFFEESNQGRDSSGNSIQERGDYEAHALTTQSEISEIEDGGPLVNIPIPLASSNAQVTFRKGSSDHLAIDIDSESERLISKKETAEDKGYIFKSLIASGLVPRQGMTIADRVDGIWVAGNRALMVRPQARIGVIVYWLFLNLWLLGSIF</sequence>
<proteinExistence type="predicted"/>
<feature type="coiled-coil region" evidence="1">
    <location>
        <begin position="831"/>
        <end position="865"/>
    </location>
</feature>
<keyword evidence="1" id="KW-0175">Coiled coil</keyword>
<dbReference type="Proteomes" id="UP001237642">
    <property type="component" value="Unassembled WGS sequence"/>
</dbReference>
<dbReference type="EMBL" id="JAUIZM010000007">
    <property type="protein sequence ID" value="KAK1377374.1"/>
    <property type="molecule type" value="Genomic_DNA"/>
</dbReference>
<feature type="coiled-coil region" evidence="1">
    <location>
        <begin position="1672"/>
        <end position="1727"/>
    </location>
</feature>
<feature type="coiled-coil region" evidence="1">
    <location>
        <begin position="1031"/>
        <end position="1162"/>
    </location>
</feature>
<evidence type="ECO:0000256" key="1">
    <source>
        <dbReference type="SAM" id="Coils"/>
    </source>
</evidence>
<feature type="coiled-coil region" evidence="1">
    <location>
        <begin position="1553"/>
        <end position="1587"/>
    </location>
</feature>
<feature type="compositionally biased region" description="Acidic residues" evidence="2">
    <location>
        <begin position="1"/>
        <end position="15"/>
    </location>
</feature>
<reference evidence="4" key="1">
    <citation type="submission" date="2023-02" db="EMBL/GenBank/DDBJ databases">
        <title>Genome of toxic invasive species Heracleum sosnowskyi carries increased number of genes despite the absence of recent whole-genome duplications.</title>
        <authorList>
            <person name="Schelkunov M."/>
            <person name="Shtratnikova V."/>
            <person name="Makarenko M."/>
            <person name="Klepikova A."/>
            <person name="Omelchenko D."/>
            <person name="Novikova G."/>
            <person name="Obukhova E."/>
            <person name="Bogdanov V."/>
            <person name="Penin A."/>
            <person name="Logacheva M."/>
        </authorList>
    </citation>
    <scope>NUCLEOTIDE SEQUENCE</scope>
    <source>
        <strain evidence="4">Hsosn_3</strain>
        <tissue evidence="4">Leaf</tissue>
    </source>
</reference>
<feature type="region of interest" description="Disordered" evidence="2">
    <location>
        <begin position="85"/>
        <end position="106"/>
    </location>
</feature>
<dbReference type="PANTHER" id="PTHR43939:SF68">
    <property type="entry name" value="CENTROSOMAL PROTEIN OF 290 KDA-LIKE"/>
    <property type="match status" value="1"/>
</dbReference>
<dbReference type="PROSITE" id="PS50058">
    <property type="entry name" value="G_PROTEIN_GAMMA"/>
    <property type="match status" value="1"/>
</dbReference>